<dbReference type="Proteomes" id="UP000319828">
    <property type="component" value="Unassembled WGS sequence"/>
</dbReference>
<proteinExistence type="predicted"/>
<reference evidence="3 4" key="1">
    <citation type="submission" date="2019-07" db="EMBL/GenBank/DDBJ databases">
        <title>The draft genome sequence of Vibrio algivorus M1486.</title>
        <authorList>
            <person name="Meng X."/>
        </authorList>
    </citation>
    <scope>NUCLEOTIDE SEQUENCE [LARGE SCALE GENOMIC DNA]</scope>
    <source>
        <strain evidence="3 4">M1486</strain>
    </source>
</reference>
<dbReference type="AlphaFoldDB" id="A0A557PEK6"/>
<dbReference type="InterPro" id="IPR050300">
    <property type="entry name" value="GDXG_lipolytic_enzyme"/>
</dbReference>
<evidence type="ECO:0000313" key="4">
    <source>
        <dbReference type="Proteomes" id="UP000319828"/>
    </source>
</evidence>
<keyword evidence="1 3" id="KW-0378">Hydrolase</keyword>
<gene>
    <name evidence="3" type="ORF">FOF44_03165</name>
</gene>
<dbReference type="GO" id="GO:0016787">
    <property type="term" value="F:hydrolase activity"/>
    <property type="evidence" value="ECO:0007669"/>
    <property type="project" value="UniProtKB-KW"/>
</dbReference>
<dbReference type="InterPro" id="IPR029058">
    <property type="entry name" value="AB_hydrolase_fold"/>
</dbReference>
<dbReference type="EMBL" id="VMKJ01000003">
    <property type="protein sequence ID" value="TVO39071.1"/>
    <property type="molecule type" value="Genomic_DNA"/>
</dbReference>
<dbReference type="Pfam" id="PF20434">
    <property type="entry name" value="BD-FAE"/>
    <property type="match status" value="1"/>
</dbReference>
<dbReference type="PANTHER" id="PTHR48081">
    <property type="entry name" value="AB HYDROLASE SUPERFAMILY PROTEIN C4A8.06C"/>
    <property type="match status" value="1"/>
</dbReference>
<dbReference type="RefSeq" id="WP_144387457.1">
    <property type="nucleotide sequence ID" value="NZ_CANNCB010000007.1"/>
</dbReference>
<sequence length="277" mass="31328">MQQDVVYFSDDKRVSLTSYIQPQCNELPNQTALPALIIFPGGGYKMLSERESEPVAFSWLAKGYNVFILRYSIQEYAAFPQPMLDAFKAITHVRQQYQHYNIDPDKIALLGFSAGGHLAASVGTLWNREEYQRLAGVEGEEHKPNALVLAYPVITTDWMKLNIEANLKNILRDKFDDPKMISTVTCHRDVGTHTPPTFLFHTTEDQSVPASDSLKFAAALDDNQIPYELHIFQRGPHGISRANALTDDGTGLKIEPEVQCWGDLCSAWLDRLFEHNR</sequence>
<organism evidence="3 4">
    <name type="scientific">Vibrio algivorus</name>
    <dbReference type="NCBI Taxonomy" id="1667024"/>
    <lineage>
        <taxon>Bacteria</taxon>
        <taxon>Pseudomonadati</taxon>
        <taxon>Pseudomonadota</taxon>
        <taxon>Gammaproteobacteria</taxon>
        <taxon>Vibrionales</taxon>
        <taxon>Vibrionaceae</taxon>
        <taxon>Vibrio</taxon>
    </lineage>
</organism>
<evidence type="ECO:0000313" key="3">
    <source>
        <dbReference type="EMBL" id="TVO39071.1"/>
    </source>
</evidence>
<dbReference type="Gene3D" id="3.40.50.1820">
    <property type="entry name" value="alpha/beta hydrolase"/>
    <property type="match status" value="1"/>
</dbReference>
<dbReference type="OrthoDB" id="9771666at2"/>
<protein>
    <submittedName>
        <fullName evidence="3">Alpha/beta hydrolase</fullName>
    </submittedName>
</protein>
<dbReference type="InterPro" id="IPR049492">
    <property type="entry name" value="BD-FAE-like_dom"/>
</dbReference>
<dbReference type="PANTHER" id="PTHR48081:SF6">
    <property type="entry name" value="PEPTIDASE S9 PROLYL OLIGOPEPTIDASE CATALYTIC DOMAIN-CONTAINING PROTEIN"/>
    <property type="match status" value="1"/>
</dbReference>
<feature type="domain" description="BD-FAE-like" evidence="2">
    <location>
        <begin position="30"/>
        <end position="220"/>
    </location>
</feature>
<evidence type="ECO:0000256" key="1">
    <source>
        <dbReference type="ARBA" id="ARBA00022801"/>
    </source>
</evidence>
<accession>A0A557PEK6</accession>
<name>A0A557PEK6_9VIBR</name>
<dbReference type="SUPFAM" id="SSF53474">
    <property type="entry name" value="alpha/beta-Hydrolases"/>
    <property type="match status" value="1"/>
</dbReference>
<evidence type="ECO:0000259" key="2">
    <source>
        <dbReference type="Pfam" id="PF20434"/>
    </source>
</evidence>
<comment type="caution">
    <text evidence="3">The sequence shown here is derived from an EMBL/GenBank/DDBJ whole genome shotgun (WGS) entry which is preliminary data.</text>
</comment>